<dbReference type="PANTHER" id="PTHR11049:SF5">
    <property type="entry name" value="ACYL-COA THIOESTER HYDROLASE YCIA"/>
    <property type="match status" value="1"/>
</dbReference>
<dbReference type="KEGG" id="ksc:CD178_03076"/>
<accession>A0A347WG27</accession>
<dbReference type="EMBL" id="CP023037">
    <property type="protein sequence ID" value="AXY23820.1"/>
    <property type="molecule type" value="Genomic_DNA"/>
</dbReference>
<dbReference type="InterPro" id="IPR029069">
    <property type="entry name" value="HotDog_dom_sf"/>
</dbReference>
<keyword evidence="2 3" id="KW-0378">Hydrolase</keyword>
<reference evidence="3 4" key="1">
    <citation type="submission" date="2017-08" db="EMBL/GenBank/DDBJ databases">
        <title>Complete genome sequence of Gluconacetobacter saccharivorans CV1 isolated from Fermented Vinegar.</title>
        <authorList>
            <person name="Kim S.-Y."/>
        </authorList>
    </citation>
    <scope>NUCLEOTIDE SEQUENCE [LARGE SCALE GENOMIC DNA]</scope>
    <source>
        <strain evidence="3 4">CV1</strain>
        <plasmid evidence="3 4">unnamed1</plasmid>
    </source>
</reference>
<keyword evidence="4" id="KW-1185">Reference proteome</keyword>
<dbReference type="GO" id="GO:0052816">
    <property type="term" value="F:long-chain fatty acyl-CoA hydrolase activity"/>
    <property type="evidence" value="ECO:0007669"/>
    <property type="project" value="TreeGrafter"/>
</dbReference>
<dbReference type="PROSITE" id="PS51770">
    <property type="entry name" value="HOTDOG_ACOT"/>
    <property type="match status" value="1"/>
</dbReference>
<proteinExistence type="inferred from homology"/>
<dbReference type="CDD" id="cd03442">
    <property type="entry name" value="BFIT_BACH"/>
    <property type="match status" value="1"/>
</dbReference>
<geneLocation type="plasmid" evidence="3 4">
    <name>unnamed1</name>
</geneLocation>
<dbReference type="Pfam" id="PF03061">
    <property type="entry name" value="4HBT"/>
    <property type="match status" value="1"/>
</dbReference>
<dbReference type="GO" id="GO:0005829">
    <property type="term" value="C:cytosol"/>
    <property type="evidence" value="ECO:0007669"/>
    <property type="project" value="TreeGrafter"/>
</dbReference>
<dbReference type="AlphaFoldDB" id="A0A347WG27"/>
<evidence type="ECO:0000313" key="3">
    <source>
        <dbReference type="EMBL" id="AXY23820.1"/>
    </source>
</evidence>
<evidence type="ECO:0000256" key="1">
    <source>
        <dbReference type="ARBA" id="ARBA00010458"/>
    </source>
</evidence>
<dbReference type="Proteomes" id="UP000264120">
    <property type="component" value="Plasmid unnamed1"/>
</dbReference>
<dbReference type="InterPro" id="IPR033120">
    <property type="entry name" value="HOTDOG_ACOT"/>
</dbReference>
<dbReference type="InterPro" id="IPR006683">
    <property type="entry name" value="Thioestr_dom"/>
</dbReference>
<organism evidence="3 4">
    <name type="scientific">Komagataeibacter saccharivorans</name>
    <dbReference type="NCBI Taxonomy" id="265959"/>
    <lineage>
        <taxon>Bacteria</taxon>
        <taxon>Pseudomonadati</taxon>
        <taxon>Pseudomonadota</taxon>
        <taxon>Alphaproteobacteria</taxon>
        <taxon>Acetobacterales</taxon>
        <taxon>Acetobacteraceae</taxon>
        <taxon>Komagataeibacter</taxon>
    </lineage>
</organism>
<gene>
    <name evidence="3" type="ORF">CD178_03076</name>
</gene>
<dbReference type="GO" id="GO:0006637">
    <property type="term" value="P:acyl-CoA metabolic process"/>
    <property type="evidence" value="ECO:0007669"/>
    <property type="project" value="TreeGrafter"/>
</dbReference>
<evidence type="ECO:0000313" key="4">
    <source>
        <dbReference type="Proteomes" id="UP000264120"/>
    </source>
</evidence>
<protein>
    <submittedName>
        <fullName evidence="3">Putative acyl-CoA thioester hydrolase</fullName>
        <ecNumber evidence="3">3.1.2.-</ecNumber>
    </submittedName>
</protein>
<evidence type="ECO:0000256" key="2">
    <source>
        <dbReference type="ARBA" id="ARBA00022801"/>
    </source>
</evidence>
<name>A0A347WG27_9PROT</name>
<keyword evidence="3" id="KW-0614">Plasmid</keyword>
<dbReference type="SUPFAM" id="SSF54637">
    <property type="entry name" value="Thioesterase/thiol ester dehydrase-isomerase"/>
    <property type="match status" value="1"/>
</dbReference>
<dbReference type="GO" id="GO:0009062">
    <property type="term" value="P:fatty acid catabolic process"/>
    <property type="evidence" value="ECO:0007669"/>
    <property type="project" value="TreeGrafter"/>
</dbReference>
<sequence length="136" mass="14799">MDKPVSEIPSPNPHPSTPPTIRVIAMPADANAAGDIFGGWLMSQMDLAAGSAAALRSQGRCVTVAIDKVILHQPVLIGDEISLYTEIVRTGRTSMSIHVEAWRRARRSHETSKVTEGLFTFVAIDEDRRPRALPEA</sequence>
<comment type="similarity">
    <text evidence="1">Belongs to the acyl coenzyme A hydrolase family.</text>
</comment>
<dbReference type="PANTHER" id="PTHR11049">
    <property type="entry name" value="ACYL COENZYME A THIOESTER HYDROLASE"/>
    <property type="match status" value="1"/>
</dbReference>
<dbReference type="EC" id="3.1.2.-" evidence="3"/>
<dbReference type="InterPro" id="IPR040170">
    <property type="entry name" value="Cytosol_ACT"/>
</dbReference>
<dbReference type="Gene3D" id="3.10.129.10">
    <property type="entry name" value="Hotdog Thioesterase"/>
    <property type="match status" value="1"/>
</dbReference>